<dbReference type="InterPro" id="IPR034444">
    <property type="entry name" value="Nuo17.8"/>
</dbReference>
<gene>
    <name evidence="1" type="ORF">DM01DRAFT_257652</name>
</gene>
<dbReference type="PANTHER" id="PTHR42100:SF1">
    <property type="entry name" value="OXIDOREDUCTASE 178 KDA SUBUNIT, PUTATIVE (AFU_ORTHOLOGUE AFUA_8G04320)-RELATED"/>
    <property type="match status" value="1"/>
</dbReference>
<dbReference type="EMBL" id="MCGT01000012">
    <property type="protein sequence ID" value="ORX55075.1"/>
    <property type="molecule type" value="Genomic_DNA"/>
</dbReference>
<evidence type="ECO:0000313" key="1">
    <source>
        <dbReference type="EMBL" id="ORX55075.1"/>
    </source>
</evidence>
<feature type="non-terminal residue" evidence="1">
    <location>
        <position position="1"/>
    </location>
</feature>
<organism evidence="1 2">
    <name type="scientific">Hesseltinella vesiculosa</name>
    <dbReference type="NCBI Taxonomy" id="101127"/>
    <lineage>
        <taxon>Eukaryota</taxon>
        <taxon>Fungi</taxon>
        <taxon>Fungi incertae sedis</taxon>
        <taxon>Mucoromycota</taxon>
        <taxon>Mucoromycotina</taxon>
        <taxon>Mucoromycetes</taxon>
        <taxon>Mucorales</taxon>
        <taxon>Cunninghamellaceae</taxon>
        <taxon>Hesseltinella</taxon>
    </lineage>
</organism>
<sequence>FNTSAWKATAVIVGASIVWYNVDQSIRNAGNKNVITKWIEGVMTPSDENDKMNQVFADNAQKLAEYRLVYQEAQRAPIHRMRYPESLERSSARALTTGGNVDVSDVKVNTY</sequence>
<dbReference type="STRING" id="101127.A0A1X2GJ94"/>
<dbReference type="PANTHER" id="PTHR42100">
    <property type="entry name" value="OXIDOREDUCTASE 178 KDA SUBUNIT, PUTATIVE (AFU_ORTHOLOGUE AFUA_8G04320)-RELATED"/>
    <property type="match status" value="1"/>
</dbReference>
<reference evidence="1 2" key="1">
    <citation type="submission" date="2016-07" db="EMBL/GenBank/DDBJ databases">
        <title>Pervasive Adenine N6-methylation of Active Genes in Fungi.</title>
        <authorList>
            <consortium name="DOE Joint Genome Institute"/>
            <person name="Mondo S.J."/>
            <person name="Dannebaum R.O."/>
            <person name="Kuo R.C."/>
            <person name="Labutti K."/>
            <person name="Haridas S."/>
            <person name="Kuo A."/>
            <person name="Salamov A."/>
            <person name="Ahrendt S.R."/>
            <person name="Lipzen A."/>
            <person name="Sullivan W."/>
            <person name="Andreopoulos W.B."/>
            <person name="Clum A."/>
            <person name="Lindquist E."/>
            <person name="Daum C."/>
            <person name="Ramamoorthy G.K."/>
            <person name="Gryganskyi A."/>
            <person name="Culley D."/>
            <person name="Magnuson J.K."/>
            <person name="James T.Y."/>
            <person name="O'Malley M.A."/>
            <person name="Stajich J.E."/>
            <person name="Spatafora J.W."/>
            <person name="Visel A."/>
            <person name="Grigoriev I.V."/>
        </authorList>
    </citation>
    <scope>NUCLEOTIDE SEQUENCE [LARGE SCALE GENOMIC DNA]</scope>
    <source>
        <strain evidence="1 2">NRRL 3301</strain>
    </source>
</reference>
<accession>A0A1X2GJ94</accession>
<dbReference type="OrthoDB" id="2120038at2759"/>
<dbReference type="GO" id="GO:0005739">
    <property type="term" value="C:mitochondrion"/>
    <property type="evidence" value="ECO:0007669"/>
    <property type="project" value="InterPro"/>
</dbReference>
<evidence type="ECO:0000313" key="2">
    <source>
        <dbReference type="Proteomes" id="UP000242146"/>
    </source>
</evidence>
<dbReference type="AlphaFoldDB" id="A0A1X2GJ94"/>
<keyword evidence="2" id="KW-1185">Reference proteome</keyword>
<comment type="caution">
    <text evidence="1">The sequence shown here is derived from an EMBL/GenBank/DDBJ whole genome shotgun (WGS) entry which is preliminary data.</text>
</comment>
<name>A0A1X2GJ94_9FUNG</name>
<proteinExistence type="predicted"/>
<protein>
    <submittedName>
        <fullName evidence="1">Uncharacterized protein</fullName>
    </submittedName>
</protein>
<dbReference type="Proteomes" id="UP000242146">
    <property type="component" value="Unassembled WGS sequence"/>
</dbReference>